<evidence type="ECO:0000256" key="3">
    <source>
        <dbReference type="ARBA" id="ARBA00023163"/>
    </source>
</evidence>
<keyword evidence="6" id="KW-1185">Reference proteome</keyword>
<dbReference type="InterPro" id="IPR018060">
    <property type="entry name" value="HTH_AraC"/>
</dbReference>
<dbReference type="GO" id="GO:0003700">
    <property type="term" value="F:DNA-binding transcription factor activity"/>
    <property type="evidence" value="ECO:0007669"/>
    <property type="project" value="InterPro"/>
</dbReference>
<keyword evidence="1" id="KW-0805">Transcription regulation</keyword>
<protein>
    <submittedName>
        <fullName evidence="5">AraC family transcriptional regulator</fullName>
    </submittedName>
</protein>
<dbReference type="EMBL" id="JAAMPJ010000019">
    <property type="protein sequence ID" value="NGY66039.1"/>
    <property type="molecule type" value="Genomic_DNA"/>
</dbReference>
<comment type="caution">
    <text evidence="5">The sequence shown here is derived from an EMBL/GenBank/DDBJ whole genome shotgun (WGS) entry which is preliminary data.</text>
</comment>
<dbReference type="RefSeq" id="WP_166055381.1">
    <property type="nucleotide sequence ID" value="NZ_JAAMPJ010000019.1"/>
</dbReference>
<dbReference type="Gene3D" id="1.10.10.60">
    <property type="entry name" value="Homeodomain-like"/>
    <property type="match status" value="1"/>
</dbReference>
<dbReference type="SUPFAM" id="SSF46689">
    <property type="entry name" value="Homeodomain-like"/>
    <property type="match status" value="1"/>
</dbReference>
<dbReference type="GO" id="GO:0043565">
    <property type="term" value="F:sequence-specific DNA binding"/>
    <property type="evidence" value="ECO:0007669"/>
    <property type="project" value="InterPro"/>
</dbReference>
<dbReference type="SMART" id="SM00342">
    <property type="entry name" value="HTH_ARAC"/>
    <property type="match status" value="1"/>
</dbReference>
<sequence>MATKMSQRCAADEVGSRLTMVKSGQLASFGFSNPDRGALGVEVVDLAVLRRRQTADTLTKVHRTDFHQLFLVTSGRATTMVDFVDHSCEPGTLLHATPGRVLRLPVGDAEAFMVLFTPAFPPPLDGVRPLLSPFAPVRRTVPKAEQAVVTRAVQDLKQEYRRNVLTNEPVELLRQLLGALLLRVARLPSDTDPAQVDSRFERFQQELEHSFAVTRNAAEYAARIGYSLRSLNRICLAAAGQSAKALIDARVALEAKRLLVHTDLSSAAIGHRLGFSEATNFTKFFTRETGESPGSFRQ</sequence>
<dbReference type="PANTHER" id="PTHR43280">
    <property type="entry name" value="ARAC-FAMILY TRANSCRIPTIONAL REGULATOR"/>
    <property type="match status" value="1"/>
</dbReference>
<evidence type="ECO:0000259" key="4">
    <source>
        <dbReference type="PROSITE" id="PS01124"/>
    </source>
</evidence>
<gene>
    <name evidence="5" type="ORF">G7043_44850</name>
</gene>
<evidence type="ECO:0000256" key="1">
    <source>
        <dbReference type="ARBA" id="ARBA00023015"/>
    </source>
</evidence>
<accession>A0A7C9W9Q6</accession>
<evidence type="ECO:0000313" key="5">
    <source>
        <dbReference type="EMBL" id="NGY66039.1"/>
    </source>
</evidence>
<dbReference type="InterPro" id="IPR011051">
    <property type="entry name" value="RmlC_Cupin_sf"/>
</dbReference>
<reference evidence="5 6" key="1">
    <citation type="submission" date="2020-03" db="EMBL/GenBank/DDBJ databases">
        <title>Isolation and identification of active actinomycetes.</title>
        <authorList>
            <person name="Sun X."/>
        </authorList>
    </citation>
    <scope>NUCLEOTIDE SEQUENCE [LARGE SCALE GENOMIC DNA]</scope>
    <source>
        <strain evidence="5 6">NEAU-D13</strain>
    </source>
</reference>
<dbReference type="InterPro" id="IPR009057">
    <property type="entry name" value="Homeodomain-like_sf"/>
</dbReference>
<dbReference type="Pfam" id="PF12833">
    <property type="entry name" value="HTH_18"/>
    <property type="match status" value="1"/>
</dbReference>
<organism evidence="5 6">
    <name type="scientific">Lentzea alba</name>
    <dbReference type="NCBI Taxonomy" id="2714351"/>
    <lineage>
        <taxon>Bacteria</taxon>
        <taxon>Bacillati</taxon>
        <taxon>Actinomycetota</taxon>
        <taxon>Actinomycetes</taxon>
        <taxon>Pseudonocardiales</taxon>
        <taxon>Pseudonocardiaceae</taxon>
        <taxon>Lentzea</taxon>
    </lineage>
</organism>
<dbReference type="SUPFAM" id="SSF51182">
    <property type="entry name" value="RmlC-like cupins"/>
    <property type="match status" value="1"/>
</dbReference>
<name>A0A7C9W9Q6_9PSEU</name>
<dbReference type="PANTHER" id="PTHR43280:SF32">
    <property type="entry name" value="TRANSCRIPTIONAL REGULATORY PROTEIN"/>
    <property type="match status" value="1"/>
</dbReference>
<evidence type="ECO:0000256" key="2">
    <source>
        <dbReference type="ARBA" id="ARBA00023125"/>
    </source>
</evidence>
<proteinExistence type="predicted"/>
<dbReference type="AlphaFoldDB" id="A0A7C9W9Q6"/>
<evidence type="ECO:0000313" key="6">
    <source>
        <dbReference type="Proteomes" id="UP000481360"/>
    </source>
</evidence>
<dbReference type="Proteomes" id="UP000481360">
    <property type="component" value="Unassembled WGS sequence"/>
</dbReference>
<keyword evidence="2" id="KW-0238">DNA-binding</keyword>
<keyword evidence="3" id="KW-0804">Transcription</keyword>
<feature type="domain" description="HTH araC/xylS-type" evidence="4">
    <location>
        <begin position="201"/>
        <end position="298"/>
    </location>
</feature>
<dbReference type="PROSITE" id="PS01124">
    <property type="entry name" value="HTH_ARAC_FAMILY_2"/>
    <property type="match status" value="1"/>
</dbReference>